<proteinExistence type="predicted"/>
<comment type="caution">
    <text evidence="1">The sequence shown here is derived from an EMBL/GenBank/DDBJ whole genome shotgun (WGS) entry which is preliminary data.</text>
</comment>
<dbReference type="Proteomes" id="UP000095003">
    <property type="component" value="Unassembled WGS sequence"/>
</dbReference>
<accession>A0A1E3AQY7</accession>
<name>A0A1E3AQY7_9FIRM</name>
<protein>
    <submittedName>
        <fullName evidence="1">Uncharacterized protein</fullName>
    </submittedName>
</protein>
<gene>
    <name evidence="1" type="ORF">BEH84_03586</name>
</gene>
<reference evidence="1 2" key="1">
    <citation type="submission" date="2016-07" db="EMBL/GenBank/DDBJ databases">
        <title>Characterization of isolates of Eisenbergiella tayi derived from blood cultures, using whole genome sequencing.</title>
        <authorList>
            <person name="Burdz T."/>
            <person name="Wiebe D."/>
            <person name="Huynh C."/>
            <person name="Bernard K."/>
        </authorList>
    </citation>
    <scope>NUCLEOTIDE SEQUENCE [LARGE SCALE GENOMIC DNA]</scope>
    <source>
        <strain evidence="1 2">NML 120489</strain>
    </source>
</reference>
<organism evidence="1 2">
    <name type="scientific">Eisenbergiella tayi</name>
    <dbReference type="NCBI Taxonomy" id="1432052"/>
    <lineage>
        <taxon>Bacteria</taxon>
        <taxon>Bacillati</taxon>
        <taxon>Bacillota</taxon>
        <taxon>Clostridia</taxon>
        <taxon>Lachnospirales</taxon>
        <taxon>Lachnospiraceae</taxon>
        <taxon>Eisenbergiella</taxon>
    </lineage>
</organism>
<evidence type="ECO:0000313" key="1">
    <source>
        <dbReference type="EMBL" id="ODM11157.1"/>
    </source>
</evidence>
<dbReference type="EMBL" id="MCGI01000003">
    <property type="protein sequence ID" value="ODM11157.1"/>
    <property type="molecule type" value="Genomic_DNA"/>
</dbReference>
<sequence>MRYAPCESNRDCLFRGSLCLREEVFIKPHSAEKEDYREESTFFS</sequence>
<evidence type="ECO:0000313" key="2">
    <source>
        <dbReference type="Proteomes" id="UP000095003"/>
    </source>
</evidence>
<dbReference type="AlphaFoldDB" id="A0A1E3AQY7"/>